<dbReference type="AlphaFoldDB" id="A0A2N5TBL4"/>
<gene>
    <name evidence="2" type="ORF">PCASD_17796</name>
</gene>
<feature type="region of interest" description="Disordered" evidence="1">
    <location>
        <begin position="1"/>
        <end position="51"/>
    </location>
</feature>
<reference evidence="2 3" key="1">
    <citation type="submission" date="2017-11" db="EMBL/GenBank/DDBJ databases">
        <title>De novo assembly and phasing of dikaryotic genomes from two isolates of Puccinia coronata f. sp. avenae, the causal agent of oat crown rust.</title>
        <authorList>
            <person name="Miller M.E."/>
            <person name="Zhang Y."/>
            <person name="Omidvar V."/>
            <person name="Sperschneider J."/>
            <person name="Schwessinger B."/>
            <person name="Raley C."/>
            <person name="Palmer J.M."/>
            <person name="Garnica D."/>
            <person name="Upadhyaya N."/>
            <person name="Rathjen J."/>
            <person name="Taylor J.M."/>
            <person name="Park R.F."/>
            <person name="Dodds P.N."/>
            <person name="Hirsch C.D."/>
            <person name="Kianian S.F."/>
            <person name="Figueroa M."/>
        </authorList>
    </citation>
    <scope>NUCLEOTIDE SEQUENCE [LARGE SCALE GENOMIC DNA]</scope>
    <source>
        <strain evidence="2">12SD80</strain>
    </source>
</reference>
<evidence type="ECO:0000313" key="2">
    <source>
        <dbReference type="EMBL" id="PLW22894.1"/>
    </source>
</evidence>
<evidence type="ECO:0000313" key="3">
    <source>
        <dbReference type="Proteomes" id="UP000235392"/>
    </source>
</evidence>
<name>A0A2N5TBL4_9BASI</name>
<dbReference type="Proteomes" id="UP000235392">
    <property type="component" value="Unassembled WGS sequence"/>
</dbReference>
<feature type="region of interest" description="Disordered" evidence="1">
    <location>
        <begin position="126"/>
        <end position="145"/>
    </location>
</feature>
<dbReference type="EMBL" id="PGCI01000649">
    <property type="protein sequence ID" value="PLW22894.1"/>
    <property type="molecule type" value="Genomic_DNA"/>
</dbReference>
<comment type="caution">
    <text evidence="2">The sequence shown here is derived from an EMBL/GenBank/DDBJ whole genome shotgun (WGS) entry which is preliminary data.</text>
</comment>
<protein>
    <submittedName>
        <fullName evidence="2">Uncharacterized protein</fullName>
    </submittedName>
</protein>
<organism evidence="2 3">
    <name type="scientific">Puccinia coronata f. sp. avenae</name>
    <dbReference type="NCBI Taxonomy" id="200324"/>
    <lineage>
        <taxon>Eukaryota</taxon>
        <taxon>Fungi</taxon>
        <taxon>Dikarya</taxon>
        <taxon>Basidiomycota</taxon>
        <taxon>Pucciniomycotina</taxon>
        <taxon>Pucciniomycetes</taxon>
        <taxon>Pucciniales</taxon>
        <taxon>Pucciniaceae</taxon>
        <taxon>Puccinia</taxon>
    </lineage>
</organism>
<evidence type="ECO:0000256" key="1">
    <source>
        <dbReference type="SAM" id="MobiDB-lite"/>
    </source>
</evidence>
<accession>A0A2N5TBL4</accession>
<sequence length="245" mass="27702">MKEKQIRAHRTLASHQSKLNKSRQEDQDENIPMGSPERFDDGEIGGGEHVNMDGVEEEDHLENPEALEEDIRLEELTHAKQLEKALGEIGSMNYEDFFDHVNEDPPEDEERDEWLDWTYDQLDRGNDGVGPNFEPEPDEPFTEANDKWYPFKNKMAHDVPLSLRNYPSYPQQLMSAKATSMVNHSPRAGTSPFKVGYGTSDGSKRLGNTMCVGTSKSSCGPGNSILSRRQLRSELLKAIPVHEMA</sequence>
<proteinExistence type="predicted"/>